<feature type="region of interest" description="Disordered" evidence="1">
    <location>
        <begin position="59"/>
        <end position="83"/>
    </location>
</feature>
<dbReference type="Proteomes" id="UP001589693">
    <property type="component" value="Unassembled WGS sequence"/>
</dbReference>
<feature type="transmembrane region" description="Helical" evidence="2">
    <location>
        <begin position="37"/>
        <end position="55"/>
    </location>
</feature>
<keyword evidence="2" id="KW-1133">Transmembrane helix</keyword>
<dbReference type="RefSeq" id="WP_377860173.1">
    <property type="nucleotide sequence ID" value="NZ_JBHLZU010000027.1"/>
</dbReference>
<feature type="region of interest" description="Disordered" evidence="1">
    <location>
        <begin position="1"/>
        <end position="21"/>
    </location>
</feature>
<evidence type="ECO:0000313" key="4">
    <source>
        <dbReference type="Proteomes" id="UP001589693"/>
    </source>
</evidence>
<evidence type="ECO:0000313" key="3">
    <source>
        <dbReference type="EMBL" id="MFB9908449.1"/>
    </source>
</evidence>
<name>A0ABV6A8A0_9PSEU</name>
<accession>A0ABV6A8A0</accession>
<feature type="compositionally biased region" description="Low complexity" evidence="1">
    <location>
        <begin position="10"/>
        <end position="21"/>
    </location>
</feature>
<sequence>MTDTSNQNSGSTTGPTTQIGTVTGSVTINEAPKRAQWSVPLVIVLGIVAVVALALHENRPPAATGGTPSLSPPSTTRTLEVPRSTRNGAACLGTALCLYRIRSGIPDRHDFPIPLDSTTCHTFPEGDRGFRAVTSGSREYKHLLYPEPNCGGSPVLLEQGATRDDLPIRSYRRQPST</sequence>
<comment type="caution">
    <text evidence="3">The sequence shown here is derived from an EMBL/GenBank/DDBJ whole genome shotgun (WGS) entry which is preliminary data.</text>
</comment>
<feature type="compositionally biased region" description="Low complexity" evidence="1">
    <location>
        <begin position="64"/>
        <end position="79"/>
    </location>
</feature>
<dbReference type="EMBL" id="JBHLZU010000027">
    <property type="protein sequence ID" value="MFB9908449.1"/>
    <property type="molecule type" value="Genomic_DNA"/>
</dbReference>
<protein>
    <submittedName>
        <fullName evidence="3">Uncharacterized protein</fullName>
    </submittedName>
</protein>
<organism evidence="3 4">
    <name type="scientific">Allokutzneria oryzae</name>
    <dbReference type="NCBI Taxonomy" id="1378989"/>
    <lineage>
        <taxon>Bacteria</taxon>
        <taxon>Bacillati</taxon>
        <taxon>Actinomycetota</taxon>
        <taxon>Actinomycetes</taxon>
        <taxon>Pseudonocardiales</taxon>
        <taxon>Pseudonocardiaceae</taxon>
        <taxon>Allokutzneria</taxon>
    </lineage>
</organism>
<keyword evidence="2" id="KW-0812">Transmembrane</keyword>
<feature type="region of interest" description="Disordered" evidence="1">
    <location>
        <begin position="154"/>
        <end position="177"/>
    </location>
</feature>
<proteinExistence type="predicted"/>
<evidence type="ECO:0000256" key="1">
    <source>
        <dbReference type="SAM" id="MobiDB-lite"/>
    </source>
</evidence>
<keyword evidence="2" id="KW-0472">Membrane</keyword>
<evidence type="ECO:0000256" key="2">
    <source>
        <dbReference type="SAM" id="Phobius"/>
    </source>
</evidence>
<gene>
    <name evidence="3" type="ORF">ACFFQA_31315</name>
</gene>
<reference evidence="3 4" key="1">
    <citation type="submission" date="2024-09" db="EMBL/GenBank/DDBJ databases">
        <authorList>
            <person name="Sun Q."/>
            <person name="Mori K."/>
        </authorList>
    </citation>
    <scope>NUCLEOTIDE SEQUENCE [LARGE SCALE GENOMIC DNA]</scope>
    <source>
        <strain evidence="3 4">TBRC 7907</strain>
    </source>
</reference>
<keyword evidence="4" id="KW-1185">Reference proteome</keyword>